<dbReference type="InterPro" id="IPR000504">
    <property type="entry name" value="RRM_dom"/>
</dbReference>
<feature type="compositionally biased region" description="Polar residues" evidence="2">
    <location>
        <begin position="1028"/>
        <end position="1043"/>
    </location>
</feature>
<dbReference type="InterPro" id="IPR012677">
    <property type="entry name" value="Nucleotide-bd_a/b_plait_sf"/>
</dbReference>
<reference evidence="5 6" key="1">
    <citation type="journal article" date="2024" name="Microbiol. Resour. Announc.">
        <title>Genome annotations for the ascomycete fungi Trichoderma harzianum, Trichoderma aggressivum, and Purpureocillium lilacinum.</title>
        <authorList>
            <person name="Beijen E.P.W."/>
            <person name="Ohm R.A."/>
        </authorList>
    </citation>
    <scope>NUCLEOTIDE SEQUENCE [LARGE SCALE GENOMIC DNA]</scope>
    <source>
        <strain evidence="5 6">CBS 150709</strain>
    </source>
</reference>
<comment type="caution">
    <text evidence="5">The sequence shown here is derived from an EMBL/GenBank/DDBJ whole genome shotgun (WGS) entry which is preliminary data.</text>
</comment>
<dbReference type="PANTHER" id="PTHR31987">
    <property type="entry name" value="GLUTAMINASE A-RELATED"/>
    <property type="match status" value="1"/>
</dbReference>
<proteinExistence type="predicted"/>
<dbReference type="SUPFAM" id="SSF54928">
    <property type="entry name" value="RNA-binding domain, RBD"/>
    <property type="match status" value="1"/>
</dbReference>
<feature type="domain" description="RRM" evidence="4">
    <location>
        <begin position="1057"/>
        <end position="1135"/>
    </location>
</feature>
<gene>
    <name evidence="5" type="ORF">Purlil1_11908</name>
</gene>
<evidence type="ECO:0000259" key="4">
    <source>
        <dbReference type="PROSITE" id="PS50102"/>
    </source>
</evidence>
<feature type="chain" id="PRO_5046497589" description="RRM domain-containing protein" evidence="3">
    <location>
        <begin position="21"/>
        <end position="1302"/>
    </location>
</feature>
<protein>
    <recommendedName>
        <fullName evidence="4">RRM domain-containing protein</fullName>
    </recommendedName>
</protein>
<dbReference type="PANTHER" id="PTHR31987:SF12">
    <property type="entry name" value="PUTATIVE (AFU_ORTHOLOGUE AFUA_3G10910)-RELATED"/>
    <property type="match status" value="1"/>
</dbReference>
<evidence type="ECO:0000256" key="1">
    <source>
        <dbReference type="PROSITE-ProRule" id="PRU00176"/>
    </source>
</evidence>
<dbReference type="Proteomes" id="UP001287286">
    <property type="component" value="Unassembled WGS sequence"/>
</dbReference>
<feature type="compositionally biased region" description="Basic and acidic residues" evidence="2">
    <location>
        <begin position="1150"/>
        <end position="1163"/>
    </location>
</feature>
<feature type="region of interest" description="Disordered" evidence="2">
    <location>
        <begin position="935"/>
        <end position="980"/>
    </location>
</feature>
<evidence type="ECO:0000313" key="5">
    <source>
        <dbReference type="EMBL" id="KAK4078510.1"/>
    </source>
</evidence>
<dbReference type="InterPro" id="IPR052743">
    <property type="entry name" value="Glutaminase_GtaA"/>
</dbReference>
<dbReference type="SMART" id="SM00360">
    <property type="entry name" value="RRM"/>
    <property type="match status" value="1"/>
</dbReference>
<dbReference type="PROSITE" id="PS50102">
    <property type="entry name" value="RRM"/>
    <property type="match status" value="1"/>
</dbReference>
<evidence type="ECO:0000256" key="3">
    <source>
        <dbReference type="SAM" id="SignalP"/>
    </source>
</evidence>
<keyword evidence="3" id="KW-0732">Signal</keyword>
<keyword evidence="1" id="KW-0694">RNA-binding</keyword>
<dbReference type="Pfam" id="PF17168">
    <property type="entry name" value="DUF5127"/>
    <property type="match status" value="1"/>
</dbReference>
<name>A0ABR0BIA1_PURLI</name>
<dbReference type="InterPro" id="IPR033433">
    <property type="entry name" value="GtaA_N"/>
</dbReference>
<evidence type="ECO:0000256" key="2">
    <source>
        <dbReference type="SAM" id="MobiDB-lite"/>
    </source>
</evidence>
<sequence length="1302" mass="144708">MATVVWSLLTVAATITAVAGTLNPPVLPLVVRNPYLSTWLASARDPPWEHWPIFWTGQEVRQLVATPVRVYSVSLPTYHGPSFDASTTNLTYTLGVENSSHGAVDLTLSFVSPLTPSSTLRQSIPAAYLAVYVRGSVDISVYTEVNGQWVSGTQDAALKWQLHEPRAIIAKDKKTLGIKTWSVSRRTQLLFTETSDQAEWGTFHFSAASDVQHMSGPATDVRHRFAHRGCLTGNVDSEYRPMNESEPVFAFSKIFRLSDKANRGRPPSLNTMSTLFTFAFVQDPVVQFAAARGLTFMRPLWASYFATSHDLIGYHYADFDIASRFANDFSRKLDEDAEASGPPDYRSIVSLSARQVLGATQFSGTPENPMLFLKEISSNGNFQTVDVIFPAFPFFIYTNPRWLGYLLEPLLEHQLSGQYPNDYSMHDIGSHFPNATGHADGKDEYMPVEECGNMLIMGLAFVNSMRQGSHPAWASSVVGQPGRDELQHSLGLLQVDGLGVDNPPTVGDGASRDLAADWVQRSYQLWERWAGYLVRECLIPRNQLSTDDFAGWLANQTNLALKGIIGIRAMAEMALVVGEKEVAQHYKDTSRAYIDKWLEYGISRDGTHAKLAYTWYGSWTTLYNLFADSLLCFRVSGNAASIAPGPQKPLSRRAADALVPDRVYRMQSQWYKSVLQRYGLPLDGRHLYAKSDWELFAAAVASRETRKAVVKSMALWVNETVTDRPLTDLYDTEGQGDYSPTRFMARPVVGGHFARLALEQACNGKATQALEFLETGDELVQCASSASKAWQRRAGLGSTWTLLAGAFVQRVRREQRCLEMVALRRGHRASWQPGGAAPLSSAASHGIGNKDRGPLCLFVRRTKAWHASDGFLWLVCLAVSSWCRRRTCGWPAATDSAIAASGAHPLALIQNVRSGRGASACLPRLHVASRVPIFSLSPSPTPSTPAHRLISSPPPTHRQHATGSPASKQGFRKPAGHHSPAMATTAMDYEAAGGDRYDDEPPRYERDNRSASPRPIRDDNDGGRRRSASPNGNADNGPKTSSGPRDDDDDGAINPGSNLFVTGIHPRLTEAEVSKMFEKYGDVEKCQIMRDPHTKESRGFGFVKMVTSEQAEAAKEGLQGEQIEGRTLSIEKARRARPRTPTPGKYFGPPKRDPRPRFDDRRRGGYGGGPGGSGRDDYRYRGDRGQERRYDDRRYDDSRGGYDRGYREERRYDDRSYGRDYERGYERRERGDDYYGRERYGGREDRDRYAQRGGPGGYDRERYDRQGERDPARSREPAAGGSGYGESGSRSDAREAYTGSQY</sequence>
<feature type="signal peptide" evidence="3">
    <location>
        <begin position="1"/>
        <end position="20"/>
    </location>
</feature>
<dbReference type="EMBL" id="JAWRVI010000081">
    <property type="protein sequence ID" value="KAK4078510.1"/>
    <property type="molecule type" value="Genomic_DNA"/>
</dbReference>
<feature type="region of interest" description="Disordered" evidence="2">
    <location>
        <begin position="1113"/>
        <end position="1302"/>
    </location>
</feature>
<accession>A0ABR0BIA1</accession>
<evidence type="ECO:0000313" key="6">
    <source>
        <dbReference type="Proteomes" id="UP001287286"/>
    </source>
</evidence>
<dbReference type="Gene3D" id="3.30.70.330">
    <property type="match status" value="1"/>
</dbReference>
<dbReference type="Pfam" id="PF00076">
    <property type="entry name" value="RRM_1"/>
    <property type="match status" value="1"/>
</dbReference>
<dbReference type="InterPro" id="IPR032514">
    <property type="entry name" value="GtaA_central"/>
</dbReference>
<dbReference type="InterPro" id="IPR035979">
    <property type="entry name" value="RBD_domain_sf"/>
</dbReference>
<keyword evidence="6" id="KW-1185">Reference proteome</keyword>
<feature type="compositionally biased region" description="Basic and acidic residues" evidence="2">
    <location>
        <begin position="1258"/>
        <end position="1276"/>
    </location>
</feature>
<feature type="region of interest" description="Disordered" evidence="2">
    <location>
        <begin position="992"/>
        <end position="1061"/>
    </location>
</feature>
<feature type="compositionally biased region" description="Basic and acidic residues" evidence="2">
    <location>
        <begin position="1174"/>
        <end position="1250"/>
    </location>
</feature>
<organism evidence="5 6">
    <name type="scientific">Purpureocillium lilacinum</name>
    <name type="common">Paecilomyces lilacinus</name>
    <dbReference type="NCBI Taxonomy" id="33203"/>
    <lineage>
        <taxon>Eukaryota</taxon>
        <taxon>Fungi</taxon>
        <taxon>Dikarya</taxon>
        <taxon>Ascomycota</taxon>
        <taxon>Pezizomycotina</taxon>
        <taxon>Sordariomycetes</taxon>
        <taxon>Hypocreomycetidae</taxon>
        <taxon>Hypocreales</taxon>
        <taxon>Ophiocordycipitaceae</taxon>
        <taxon>Purpureocillium</taxon>
    </lineage>
</organism>
<dbReference type="Pfam" id="PF16335">
    <property type="entry name" value="GtaA_6_Hairpin"/>
    <property type="match status" value="3"/>
</dbReference>
<dbReference type="CDD" id="cd00590">
    <property type="entry name" value="RRM_SF"/>
    <property type="match status" value="1"/>
</dbReference>
<feature type="compositionally biased region" description="Basic and acidic residues" evidence="2">
    <location>
        <begin position="993"/>
        <end position="1024"/>
    </location>
</feature>